<reference evidence="10" key="2">
    <citation type="submission" date="2025-08" db="UniProtKB">
        <authorList>
            <consortium name="RefSeq"/>
        </authorList>
    </citation>
    <scope>IDENTIFICATION</scope>
    <source>
        <tissue evidence="10">Leaf</tissue>
    </source>
</reference>
<dbReference type="GO" id="GO:0016042">
    <property type="term" value="P:lipid catabolic process"/>
    <property type="evidence" value="ECO:0007669"/>
    <property type="project" value="UniProtKB-UniRule"/>
</dbReference>
<evidence type="ECO:0000259" key="8">
    <source>
        <dbReference type="PROSITE" id="PS51635"/>
    </source>
</evidence>
<dbReference type="PROSITE" id="PS51635">
    <property type="entry name" value="PNPLA"/>
    <property type="match status" value="1"/>
</dbReference>
<dbReference type="Pfam" id="PF01734">
    <property type="entry name" value="Patatin"/>
    <property type="match status" value="1"/>
</dbReference>
<dbReference type="Gene3D" id="3.40.1090.10">
    <property type="entry name" value="Cytosolic phospholipase A2 catalytic domain"/>
    <property type="match status" value="1"/>
</dbReference>
<organism evidence="9 10">
    <name type="scientific">Punica granatum</name>
    <name type="common">Pomegranate</name>
    <dbReference type="NCBI Taxonomy" id="22663"/>
    <lineage>
        <taxon>Eukaryota</taxon>
        <taxon>Viridiplantae</taxon>
        <taxon>Streptophyta</taxon>
        <taxon>Embryophyta</taxon>
        <taxon>Tracheophyta</taxon>
        <taxon>Spermatophyta</taxon>
        <taxon>Magnoliopsida</taxon>
        <taxon>eudicotyledons</taxon>
        <taxon>Gunneridae</taxon>
        <taxon>Pentapetalae</taxon>
        <taxon>rosids</taxon>
        <taxon>malvids</taxon>
        <taxon>Myrtales</taxon>
        <taxon>Lythraceae</taxon>
        <taxon>Punica</taxon>
    </lineage>
</organism>
<feature type="domain" description="PNPLA" evidence="8">
    <location>
        <begin position="21"/>
        <end position="227"/>
    </location>
</feature>
<dbReference type="EC" id="3.1.1.-" evidence="7"/>
<evidence type="ECO:0000256" key="7">
    <source>
        <dbReference type="RuleBase" id="RU361262"/>
    </source>
</evidence>
<evidence type="ECO:0000313" key="10">
    <source>
        <dbReference type="RefSeq" id="XP_031404030.1"/>
    </source>
</evidence>
<evidence type="ECO:0000256" key="2">
    <source>
        <dbReference type="ARBA" id="ARBA00022801"/>
    </source>
</evidence>
<dbReference type="GO" id="GO:0006952">
    <property type="term" value="P:defense response"/>
    <property type="evidence" value="ECO:0007669"/>
    <property type="project" value="UniProtKB-KW"/>
</dbReference>
<evidence type="ECO:0000256" key="3">
    <source>
        <dbReference type="ARBA" id="ARBA00022821"/>
    </source>
</evidence>
<feature type="short sequence motif" description="DGA/G" evidence="6">
    <location>
        <begin position="214"/>
        <end position="216"/>
    </location>
</feature>
<keyword evidence="5 6" id="KW-0443">Lipid metabolism</keyword>
<evidence type="ECO:0000313" key="9">
    <source>
        <dbReference type="Proteomes" id="UP000515151"/>
    </source>
</evidence>
<name>A0A6P8E9V2_PUNGR</name>
<feature type="short sequence motif" description="GXGXXG" evidence="6">
    <location>
        <begin position="25"/>
        <end position="30"/>
    </location>
</feature>
<dbReference type="PANTHER" id="PTHR32176:SF109">
    <property type="entry name" value="PATATIN-LIKE PROTEIN 2"/>
    <property type="match status" value="1"/>
</dbReference>
<dbReference type="FunFam" id="3.40.1090.10:FF:000005">
    <property type="entry name" value="Patatin"/>
    <property type="match status" value="1"/>
</dbReference>
<dbReference type="GO" id="GO:0004620">
    <property type="term" value="F:phospholipase activity"/>
    <property type="evidence" value="ECO:0007669"/>
    <property type="project" value="TreeGrafter"/>
</dbReference>
<evidence type="ECO:0000256" key="1">
    <source>
        <dbReference type="ARBA" id="ARBA00010240"/>
    </source>
</evidence>
<comment type="similarity">
    <text evidence="1 7">Belongs to the patatin family.</text>
</comment>
<keyword evidence="2 6" id="KW-0378">Hydrolase</keyword>
<dbReference type="InterPro" id="IPR016035">
    <property type="entry name" value="Acyl_Trfase/lysoPLipase"/>
</dbReference>
<keyword evidence="4 6" id="KW-0442">Lipid degradation</keyword>
<dbReference type="Proteomes" id="UP000515151">
    <property type="component" value="Chromosome 7"/>
</dbReference>
<keyword evidence="3" id="KW-0611">Plant defense</keyword>
<dbReference type="GeneID" id="116213292"/>
<sequence length="399" mass="43817">MRRSSSLPLQPPTYGNLITILSIDGGGIRGIIPGTILAFLESELQNLDGESAVIADYFDVIAGTSTGGLIATMLTSPNGDSRPLFAAKDINQFYLDHCPRIFPQDSHQFVPVANMIKAVCGPKYNGKYLHMILKEILGSTRLHETLTNVVIPTFDIKRLQPTIFSSYEVKKNPSINAFLSDICISTSAAPSYLPAHYFETEDLPGKVREFNMIDGGVAANNPTLVAMGEVTKEIMGGSSDFFAIKPLDYRRFLVISLGTGAPKYQEKYSADEAAKWGVFGWLAGGGSTPLVDVSMQSSSDMVDFHLSALFRAVHIEENYLRICMVSFAVGLDNMPSNEGLNPHLIEHLNFHNSATVVKQSISLDKPTRMEHISICRTSLKVALHCHTLHVVNLPRDDQR</sequence>
<proteinExistence type="inferred from homology"/>
<evidence type="ECO:0000256" key="6">
    <source>
        <dbReference type="PROSITE-ProRule" id="PRU01161"/>
    </source>
</evidence>
<dbReference type="RefSeq" id="XP_031404030.1">
    <property type="nucleotide sequence ID" value="XM_031548170.1"/>
</dbReference>
<feature type="short sequence motif" description="GXSXG" evidence="6">
    <location>
        <begin position="63"/>
        <end position="67"/>
    </location>
</feature>
<dbReference type="GO" id="GO:0047372">
    <property type="term" value="F:monoacylglycerol lipase activity"/>
    <property type="evidence" value="ECO:0007669"/>
    <property type="project" value="TreeGrafter"/>
</dbReference>
<feature type="active site" description="Proton acceptor" evidence="6">
    <location>
        <position position="214"/>
    </location>
</feature>
<dbReference type="AlphaFoldDB" id="A0A6P8E9V2"/>
<protein>
    <recommendedName>
        <fullName evidence="7">Patatin</fullName>
        <ecNumber evidence="7">3.1.1.-</ecNumber>
    </recommendedName>
</protein>
<accession>A0A6P8E9V2</accession>
<comment type="function">
    <text evidence="7">Lipolytic acyl hydrolase (LAH).</text>
</comment>
<keyword evidence="9" id="KW-1185">Reference proteome</keyword>
<dbReference type="OrthoDB" id="1658288at2759"/>
<evidence type="ECO:0000256" key="5">
    <source>
        <dbReference type="ARBA" id="ARBA00023098"/>
    </source>
</evidence>
<evidence type="ECO:0000256" key="4">
    <source>
        <dbReference type="ARBA" id="ARBA00022963"/>
    </source>
</evidence>
<dbReference type="InterPro" id="IPR002641">
    <property type="entry name" value="PNPLA_dom"/>
</dbReference>
<comment type="domain">
    <text evidence="7">The nitrogen atoms of the two glycine residues in the GGXR motif define the oxyanion hole, and stabilize the oxyanion that forms during the nucleophilic attack by the catalytic serine during substrate cleavage.</text>
</comment>
<reference evidence="9" key="1">
    <citation type="journal article" date="2020" name="Plant Biotechnol. J.">
        <title>The pomegranate (Punica granatum L.) draft genome dissects genetic divergence between soft- and hard-seeded cultivars.</title>
        <authorList>
            <person name="Luo X."/>
            <person name="Li H."/>
            <person name="Wu Z."/>
            <person name="Yao W."/>
            <person name="Zhao P."/>
            <person name="Cao D."/>
            <person name="Yu H."/>
            <person name="Li K."/>
            <person name="Poudel K."/>
            <person name="Zhao D."/>
            <person name="Zhang F."/>
            <person name="Xia X."/>
            <person name="Chen L."/>
            <person name="Wang Q."/>
            <person name="Jing D."/>
            <person name="Cao S."/>
        </authorList>
    </citation>
    <scope>NUCLEOTIDE SEQUENCE [LARGE SCALE GENOMIC DNA]</scope>
    <source>
        <strain evidence="9">cv. Tunisia</strain>
    </source>
</reference>
<dbReference type="PANTHER" id="PTHR32176">
    <property type="entry name" value="XYLOSE ISOMERASE"/>
    <property type="match status" value="1"/>
</dbReference>
<feature type="active site" description="Nucleophile" evidence="6">
    <location>
        <position position="65"/>
    </location>
</feature>
<gene>
    <name evidence="10" type="primary">LOC116213292</name>
</gene>
<dbReference type="SUPFAM" id="SSF52151">
    <property type="entry name" value="FabD/lysophospholipase-like"/>
    <property type="match status" value="1"/>
</dbReference>